<dbReference type="InterPro" id="IPR011017">
    <property type="entry name" value="TRASH_dom"/>
</dbReference>
<dbReference type="Proteomes" id="UP000267993">
    <property type="component" value="Chromosome"/>
</dbReference>
<dbReference type="EMBL" id="CP033237">
    <property type="protein sequence ID" value="AZF72614.1"/>
    <property type="molecule type" value="Genomic_DNA"/>
</dbReference>
<gene>
    <name evidence="12" type="ORF">HFC64_08590</name>
    <name evidence="4" type="ORF">SULA_03015</name>
    <name evidence="2" type="ORF">SULB_03010</name>
    <name evidence="3" type="ORF">SULC_03015</name>
    <name evidence="5" type="ORF">SULG_02315</name>
    <name evidence="6" type="ORF">SULH_02315</name>
    <name evidence="7" type="ORF">SULI_02315</name>
    <name evidence="8" type="ORF">SULM_02315</name>
    <name evidence="9" type="ORF">SULN_02315</name>
    <name evidence="10" type="ORF">SULO_02325</name>
    <name evidence="11" type="ORF">SULZ_02325</name>
</gene>
<evidence type="ECO:0000313" key="12">
    <source>
        <dbReference type="EMBL" id="QPG49860.1"/>
    </source>
</evidence>
<dbReference type="EMBL" id="CP033238">
    <property type="protein sequence ID" value="AZF75235.1"/>
    <property type="molecule type" value="Genomic_DNA"/>
</dbReference>
<dbReference type="Gene3D" id="1.10.620.20">
    <property type="entry name" value="Ribonucleotide Reductase, subunit A"/>
    <property type="match status" value="1"/>
</dbReference>
<reference evidence="13 14" key="1">
    <citation type="journal article" date="2015" name="Genome Announc.">
        <title>Complete Genome Sequence of Sulfolobus solfataricus Strain 98/2 and Evolved Derivatives.</title>
        <authorList>
            <person name="McCarthy S."/>
            <person name="Gradnigo J."/>
            <person name="Johnson T."/>
            <person name="Payne S."/>
            <person name="Lipzen A."/>
            <person name="Martin J."/>
            <person name="Schackwitz W."/>
            <person name="Moriyama E."/>
            <person name="Blum P."/>
        </authorList>
    </citation>
    <scope>NUCLEOTIDE SEQUENCE [LARGE SCALE GENOMIC DNA]</scope>
    <source>
        <strain evidence="13">98/2 SULC</strain>
        <strain evidence="2">SARC-B</strain>
        <strain evidence="3">SARC-C</strain>
        <strain evidence="4 15">SULA</strain>
        <strain evidence="14">SULB</strain>
    </source>
</reference>
<evidence type="ECO:0000313" key="5">
    <source>
        <dbReference type="EMBL" id="AZF67374.1"/>
    </source>
</evidence>
<evidence type="ECO:0000313" key="15">
    <source>
        <dbReference type="Proteomes" id="UP000033106"/>
    </source>
</evidence>
<evidence type="ECO:0000313" key="3">
    <source>
        <dbReference type="EMBL" id="AYN75741.1"/>
    </source>
</evidence>
<reference evidence="12 23" key="4">
    <citation type="journal article" date="2020" name="Nat. Commun.">
        <title>The structures of two archaeal type IV pili illuminate evolutionary relationships.</title>
        <authorList>
            <person name="Wang F."/>
            <person name="Baquero D.P."/>
            <person name="Su Z."/>
            <person name="Beltran L.C."/>
            <person name="Prangishvili D."/>
            <person name="Krupovic M."/>
            <person name="Egelman E.H."/>
        </authorList>
    </citation>
    <scope>NUCLEOTIDE SEQUENCE [LARGE SCALE GENOMIC DNA]</scope>
    <source>
        <strain evidence="12 23">POZ149</strain>
    </source>
</reference>
<evidence type="ECO:0000313" key="8">
    <source>
        <dbReference type="EMBL" id="AZF75235.1"/>
    </source>
</evidence>
<dbReference type="EMBL" id="CP033236">
    <property type="protein sequence ID" value="AZF69994.1"/>
    <property type="molecule type" value="Genomic_DNA"/>
</dbReference>
<evidence type="ECO:0000313" key="23">
    <source>
        <dbReference type="Proteomes" id="UP000594632"/>
    </source>
</evidence>
<proteinExistence type="predicted"/>
<dbReference type="EMBL" id="CP011055">
    <property type="protein sequence ID" value="AYN75577.1"/>
    <property type="molecule type" value="Genomic_DNA"/>
</dbReference>
<dbReference type="OrthoDB" id="37898at2157"/>
<dbReference type="KEGG" id="ssoa:SULA_03015"/>
<dbReference type="Proteomes" id="UP000033057">
    <property type="component" value="Chromosome"/>
</dbReference>
<dbReference type="KEGG" id="ssof:SULC_03015"/>
<protein>
    <submittedName>
        <fullName evidence="5">YHS domain-containing protein</fullName>
    </submittedName>
</protein>
<dbReference type="GO" id="GO:0016491">
    <property type="term" value="F:oxidoreductase activity"/>
    <property type="evidence" value="ECO:0007669"/>
    <property type="project" value="InterPro"/>
</dbReference>
<dbReference type="Pfam" id="PF04945">
    <property type="entry name" value="YHS"/>
    <property type="match status" value="1"/>
</dbReference>
<evidence type="ECO:0000313" key="7">
    <source>
        <dbReference type="EMBL" id="AZF72614.1"/>
    </source>
</evidence>
<evidence type="ECO:0000313" key="10">
    <source>
        <dbReference type="EMBL" id="AZF80451.1"/>
    </source>
</evidence>
<feature type="domain" description="TRASH" evidence="1">
    <location>
        <begin position="4"/>
        <end position="41"/>
    </location>
</feature>
<name>A0A3G8DE51_SACSO</name>
<accession>A0A3G8DE51</accession>
<dbReference type="EMBL" id="CP050869">
    <property type="protein sequence ID" value="QPG49860.1"/>
    <property type="molecule type" value="Genomic_DNA"/>
</dbReference>
<dbReference type="EMBL" id="CP033241">
    <property type="protein sequence ID" value="AZF83058.1"/>
    <property type="molecule type" value="Genomic_DNA"/>
</dbReference>
<evidence type="ECO:0000313" key="14">
    <source>
        <dbReference type="Proteomes" id="UP000033085"/>
    </source>
</evidence>
<evidence type="ECO:0000313" key="6">
    <source>
        <dbReference type="EMBL" id="AZF69994.1"/>
    </source>
</evidence>
<dbReference type="EMBL" id="CP011057">
    <property type="protein sequence ID" value="AYP18576.1"/>
    <property type="molecule type" value="Genomic_DNA"/>
</dbReference>
<dbReference type="Proteomes" id="UP000594632">
    <property type="component" value="Chromosome"/>
</dbReference>
<evidence type="ECO:0000313" key="20">
    <source>
        <dbReference type="Proteomes" id="UP000275843"/>
    </source>
</evidence>
<dbReference type="EMBL" id="CP033239">
    <property type="protein sequence ID" value="AZF77844.1"/>
    <property type="molecule type" value="Genomic_DNA"/>
</dbReference>
<dbReference type="InterPro" id="IPR012348">
    <property type="entry name" value="RNR-like"/>
</dbReference>
<evidence type="ECO:0000313" key="16">
    <source>
        <dbReference type="Proteomes" id="UP000267993"/>
    </source>
</evidence>
<evidence type="ECO:0000313" key="11">
    <source>
        <dbReference type="EMBL" id="AZF83058.1"/>
    </source>
</evidence>
<dbReference type="SUPFAM" id="SSF47240">
    <property type="entry name" value="Ferritin-like"/>
    <property type="match status" value="1"/>
</dbReference>
<dbReference type="Proteomes" id="UP000273443">
    <property type="component" value="Chromosome"/>
</dbReference>
<sequence>MIIDPVCGMEVDEKSQYKTMYKGKIYYFCSSHCLREFQRNPEEYLRNGPKGMPHGH</sequence>
<dbReference type="EMBL" id="CP011056">
    <property type="protein sequence ID" value="AYN75741.1"/>
    <property type="molecule type" value="Genomic_DNA"/>
</dbReference>
<evidence type="ECO:0000259" key="1">
    <source>
        <dbReference type="SMART" id="SM00746"/>
    </source>
</evidence>
<dbReference type="Proteomes" id="UP000282269">
    <property type="component" value="Chromosome"/>
</dbReference>
<evidence type="ECO:0000313" key="9">
    <source>
        <dbReference type="EMBL" id="AZF77844.1"/>
    </source>
</evidence>
<dbReference type="SMART" id="SM00746">
    <property type="entry name" value="TRASH"/>
    <property type="match status" value="1"/>
</dbReference>
<dbReference type="EMBL" id="CP033240">
    <property type="protein sequence ID" value="AZF80451.1"/>
    <property type="molecule type" value="Genomic_DNA"/>
</dbReference>
<dbReference type="Proteomes" id="UP000273194">
    <property type="component" value="Chromosome"/>
</dbReference>
<reference evidence="16 17" key="2">
    <citation type="journal article" date="2018" name="Proc. Natl. Acad. Sci. U.S.A.">
        <title>Nonmutational mechanism of inheritance in the Archaeon Sulfolobus solfataricus.</title>
        <authorList>
            <person name="Payne S."/>
            <person name="McCarthy S."/>
            <person name="Johnson T."/>
            <person name="North E."/>
            <person name="Blum P."/>
        </authorList>
    </citation>
    <scope>NUCLEOTIDE SEQUENCE [LARGE SCALE GENOMIC DNA]</scope>
    <source>
        <strain evidence="6 16">SARC-H</strain>
        <strain evidence="7 20">SARC-I</strain>
        <strain evidence="9 21">SARC-N</strain>
        <strain evidence="10 22">SARC-O</strain>
        <strain evidence="11 17">SUL120</strain>
        <strain evidence="5 18">SULG</strain>
        <strain evidence="8 19">SULM</strain>
    </source>
</reference>
<dbReference type="InterPro" id="IPR009078">
    <property type="entry name" value="Ferritin-like_SF"/>
</dbReference>
<dbReference type="Proteomes" id="UP000033085">
    <property type="component" value="Chromosome"/>
</dbReference>
<dbReference type="InterPro" id="IPR007029">
    <property type="entry name" value="YHS_dom"/>
</dbReference>
<evidence type="ECO:0000313" key="2">
    <source>
        <dbReference type="EMBL" id="AYN75577.1"/>
    </source>
</evidence>
<dbReference type="Proteomes" id="UP000275843">
    <property type="component" value="Chromosome"/>
</dbReference>
<evidence type="ECO:0000313" key="22">
    <source>
        <dbReference type="Proteomes" id="UP000282269"/>
    </source>
</evidence>
<dbReference type="Proteomes" id="UP000033106">
    <property type="component" value="Chromosome"/>
</dbReference>
<evidence type="ECO:0000313" key="18">
    <source>
        <dbReference type="Proteomes" id="UP000273194"/>
    </source>
</evidence>
<evidence type="ECO:0000313" key="17">
    <source>
        <dbReference type="Proteomes" id="UP000269431"/>
    </source>
</evidence>
<organism evidence="5 18">
    <name type="scientific">Saccharolobus solfataricus</name>
    <name type="common">Sulfolobus solfataricus</name>
    <dbReference type="NCBI Taxonomy" id="2287"/>
    <lineage>
        <taxon>Archaea</taxon>
        <taxon>Thermoproteota</taxon>
        <taxon>Thermoprotei</taxon>
        <taxon>Sulfolobales</taxon>
        <taxon>Sulfolobaceae</taxon>
        <taxon>Saccharolobus</taxon>
    </lineage>
</organism>
<evidence type="ECO:0000313" key="19">
    <source>
        <dbReference type="Proteomes" id="UP000273443"/>
    </source>
</evidence>
<dbReference type="AlphaFoldDB" id="A0A3G8DE51"/>
<dbReference type="Proteomes" id="UP000269431">
    <property type="component" value="Chromosome"/>
</dbReference>
<reference evidence="2" key="3">
    <citation type="submission" date="2018-10" db="EMBL/GenBank/DDBJ databases">
        <authorList>
            <person name="McCarthy S."/>
            <person name="Gradnigo J."/>
            <person name="Johnson T."/>
            <person name="Payne S."/>
            <person name="Lipzen A."/>
            <person name="Schackwitz W."/>
            <person name="Martin J."/>
            <person name="Moriyama E."/>
            <person name="Blum P."/>
        </authorList>
    </citation>
    <scope>NUCLEOTIDE SEQUENCE</scope>
    <source>
        <strain evidence="2">SARC-B</strain>
        <strain evidence="3">SARC-C</strain>
        <strain evidence="4">SULA</strain>
    </source>
</reference>
<dbReference type="KEGG" id="ssol:SULB_03010"/>
<evidence type="ECO:0000313" key="4">
    <source>
        <dbReference type="EMBL" id="AYP18576.1"/>
    </source>
</evidence>
<dbReference type="GeneID" id="34442770"/>
<evidence type="ECO:0000313" key="13">
    <source>
        <dbReference type="Proteomes" id="UP000033057"/>
    </source>
</evidence>
<evidence type="ECO:0000313" key="21">
    <source>
        <dbReference type="Proteomes" id="UP000278715"/>
    </source>
</evidence>
<dbReference type="Proteomes" id="UP000278715">
    <property type="component" value="Chromosome"/>
</dbReference>
<dbReference type="RefSeq" id="WP_009988562.1">
    <property type="nucleotide sequence ID" value="NZ_CP011055.2"/>
</dbReference>
<dbReference type="EMBL" id="CP033235">
    <property type="protein sequence ID" value="AZF67374.1"/>
    <property type="molecule type" value="Genomic_DNA"/>
</dbReference>